<feature type="non-terminal residue" evidence="2">
    <location>
        <position position="146"/>
    </location>
</feature>
<protein>
    <submittedName>
        <fullName evidence="2">Uncharacterized protein</fullName>
    </submittedName>
</protein>
<feature type="region of interest" description="Disordered" evidence="1">
    <location>
        <begin position="87"/>
        <end position="127"/>
    </location>
</feature>
<organism evidence="2 3">
    <name type="scientific">Pristionchus mayeri</name>
    <dbReference type="NCBI Taxonomy" id="1317129"/>
    <lineage>
        <taxon>Eukaryota</taxon>
        <taxon>Metazoa</taxon>
        <taxon>Ecdysozoa</taxon>
        <taxon>Nematoda</taxon>
        <taxon>Chromadorea</taxon>
        <taxon>Rhabditida</taxon>
        <taxon>Rhabditina</taxon>
        <taxon>Diplogasteromorpha</taxon>
        <taxon>Diplogasteroidea</taxon>
        <taxon>Neodiplogasteridae</taxon>
        <taxon>Pristionchus</taxon>
    </lineage>
</organism>
<dbReference type="Proteomes" id="UP001328107">
    <property type="component" value="Unassembled WGS sequence"/>
</dbReference>
<reference evidence="3" key="1">
    <citation type="submission" date="2022-10" db="EMBL/GenBank/DDBJ databases">
        <title>Genome assembly of Pristionchus species.</title>
        <authorList>
            <person name="Yoshida K."/>
            <person name="Sommer R.J."/>
        </authorList>
    </citation>
    <scope>NUCLEOTIDE SEQUENCE [LARGE SCALE GENOMIC DNA]</scope>
    <source>
        <strain evidence="3">RS5460</strain>
    </source>
</reference>
<name>A0AAN5CVR4_9BILA</name>
<comment type="caution">
    <text evidence="2">The sequence shown here is derived from an EMBL/GenBank/DDBJ whole genome shotgun (WGS) entry which is preliminary data.</text>
</comment>
<feature type="non-terminal residue" evidence="2">
    <location>
        <position position="1"/>
    </location>
</feature>
<keyword evidence="3" id="KW-1185">Reference proteome</keyword>
<gene>
    <name evidence="2" type="ORF">PMAYCL1PPCAC_21294</name>
</gene>
<evidence type="ECO:0000313" key="2">
    <source>
        <dbReference type="EMBL" id="GMR51099.1"/>
    </source>
</evidence>
<sequence length="146" mass="15922">GYDSSMTSLEYSFLMSTDSLDISASNFAVSDQETVRFHVNQDTLDFFNANSSLSSFDKSYYPGGYNVQISWTRATPSASWRVQLDLGRSTRPPTTSTTTTTTTTTTTSTTTTTTHMPTTTTTTRKPTTTSGAAATSLFFGVYVVFM</sequence>
<proteinExistence type="predicted"/>
<feature type="compositionally biased region" description="Low complexity" evidence="1">
    <location>
        <begin position="89"/>
        <end position="127"/>
    </location>
</feature>
<evidence type="ECO:0000313" key="3">
    <source>
        <dbReference type="Proteomes" id="UP001328107"/>
    </source>
</evidence>
<dbReference type="AlphaFoldDB" id="A0AAN5CVR4"/>
<accession>A0AAN5CVR4</accession>
<evidence type="ECO:0000256" key="1">
    <source>
        <dbReference type="SAM" id="MobiDB-lite"/>
    </source>
</evidence>
<dbReference type="EMBL" id="BTRK01000005">
    <property type="protein sequence ID" value="GMR51099.1"/>
    <property type="molecule type" value="Genomic_DNA"/>
</dbReference>